<organism evidence="9 10">
    <name type="scientific">Zopfia rhizophila CBS 207.26</name>
    <dbReference type="NCBI Taxonomy" id="1314779"/>
    <lineage>
        <taxon>Eukaryota</taxon>
        <taxon>Fungi</taxon>
        <taxon>Dikarya</taxon>
        <taxon>Ascomycota</taxon>
        <taxon>Pezizomycotina</taxon>
        <taxon>Dothideomycetes</taxon>
        <taxon>Dothideomycetes incertae sedis</taxon>
        <taxon>Zopfiaceae</taxon>
        <taxon>Zopfia</taxon>
    </lineage>
</organism>
<dbReference type="Pfam" id="PF22788">
    <property type="entry name" value="COP9_hel_rpt"/>
    <property type="match status" value="1"/>
</dbReference>
<evidence type="ECO:0000256" key="5">
    <source>
        <dbReference type="ARBA" id="ARBA00022490"/>
    </source>
</evidence>
<dbReference type="EMBL" id="ML994610">
    <property type="protein sequence ID" value="KAF2195486.1"/>
    <property type="molecule type" value="Genomic_DNA"/>
</dbReference>
<dbReference type="InterPro" id="IPR055089">
    <property type="entry name" value="COP9_N"/>
</dbReference>
<dbReference type="GO" id="GO:0005737">
    <property type="term" value="C:cytoplasm"/>
    <property type="evidence" value="ECO:0007669"/>
    <property type="project" value="UniProtKB-SubCell"/>
</dbReference>
<dbReference type="InterPro" id="IPR000717">
    <property type="entry name" value="PCI_dom"/>
</dbReference>
<comment type="similarity">
    <text evidence="3">Belongs to the CSN3 family.</text>
</comment>
<dbReference type="Proteomes" id="UP000800200">
    <property type="component" value="Unassembled WGS sequence"/>
</dbReference>
<feature type="domain" description="PCI" evidence="8">
    <location>
        <begin position="249"/>
        <end position="418"/>
    </location>
</feature>
<evidence type="ECO:0000256" key="1">
    <source>
        <dbReference type="ARBA" id="ARBA00004123"/>
    </source>
</evidence>
<keyword evidence="6" id="KW-0736">Signalosome</keyword>
<keyword evidence="10" id="KW-1185">Reference proteome</keyword>
<dbReference type="OrthoDB" id="29061at2759"/>
<dbReference type="GO" id="GO:0006511">
    <property type="term" value="P:ubiquitin-dependent protein catabolic process"/>
    <property type="evidence" value="ECO:0007669"/>
    <property type="project" value="TreeGrafter"/>
</dbReference>
<evidence type="ECO:0000256" key="2">
    <source>
        <dbReference type="ARBA" id="ARBA00004496"/>
    </source>
</evidence>
<evidence type="ECO:0000259" key="8">
    <source>
        <dbReference type="PROSITE" id="PS50250"/>
    </source>
</evidence>
<proteinExistence type="inferred from homology"/>
<dbReference type="PANTHER" id="PTHR10758:SF1">
    <property type="entry name" value="COP9 SIGNALOSOME COMPLEX SUBUNIT 3"/>
    <property type="match status" value="1"/>
</dbReference>
<evidence type="ECO:0000256" key="6">
    <source>
        <dbReference type="ARBA" id="ARBA00022790"/>
    </source>
</evidence>
<sequence>MASDLLNLLFSFQPDLPELQEKLEYDRQARSFVSQLANVSGQHFLKGADTSQDIFEVLNPTVNSIAYTYALQARIVAAGENPKLQKNIPDQLRPGGSVWNKLALFMETFDPVQMRYVGPEWKRLVDYIERVARVMGTPGVAISPIRAGMLRLDRTTGAFTLTHLHFIRLCMETRSYVAALPILDNYIHSLPTTIPKPVLEQLEYSVPGADHTNSGEYIHSRSGHTDKITVADVQEYYLLGAMAYIGLRQFKQAKQFLEHILVTPSSNLANGLMLEAYKKWVLVSCLANGSVPPLPRTVNCAAIKQVRAASRPYEALAEAFTQIHNLPKLKSQANAGKDTWAEDGNTGLVNELRDHQYRVYISRLSRTYSAIPVSNISNFIGGSVDELTHYLEMLTDEGHLNARLERISKPEEIVVLRFFLDPTQGPLAKTEKQQQQALLGQTERTNILAEQVKSADYRLSLTKEYVEHVKRQSKKAAANAAGDAMDTTWGDGVVPEEEDMMADLH</sequence>
<keyword evidence="5" id="KW-0963">Cytoplasm</keyword>
<dbReference type="PROSITE" id="PS50250">
    <property type="entry name" value="PCI"/>
    <property type="match status" value="1"/>
</dbReference>
<evidence type="ECO:0000313" key="10">
    <source>
        <dbReference type="Proteomes" id="UP000800200"/>
    </source>
</evidence>
<gene>
    <name evidence="9" type="ORF">K469DRAFT_616181</name>
</gene>
<dbReference type="GO" id="GO:0008180">
    <property type="term" value="C:COP9 signalosome"/>
    <property type="evidence" value="ECO:0007669"/>
    <property type="project" value="UniProtKB-KW"/>
</dbReference>
<evidence type="ECO:0000256" key="3">
    <source>
        <dbReference type="ARBA" id="ARBA00007084"/>
    </source>
</evidence>
<dbReference type="AlphaFoldDB" id="A0A6A6F008"/>
<evidence type="ECO:0000313" key="9">
    <source>
        <dbReference type="EMBL" id="KAF2195486.1"/>
    </source>
</evidence>
<keyword evidence="7" id="KW-0539">Nucleus</keyword>
<name>A0A6A6F008_9PEZI</name>
<evidence type="ECO:0000256" key="7">
    <source>
        <dbReference type="ARBA" id="ARBA00023242"/>
    </source>
</evidence>
<comment type="subcellular location">
    <subcellularLocation>
        <location evidence="2">Cytoplasm</location>
    </subcellularLocation>
    <subcellularLocation>
        <location evidence="1">Nucleus</location>
    </subcellularLocation>
</comment>
<protein>
    <recommendedName>
        <fullName evidence="4">COP9 signalosome complex subunit 3</fullName>
    </recommendedName>
</protein>
<accession>A0A6A6F008</accession>
<dbReference type="InterPro" id="IPR050756">
    <property type="entry name" value="CSN3"/>
</dbReference>
<dbReference type="PANTHER" id="PTHR10758">
    <property type="entry name" value="26S PROTEASOME NON-ATPASE REGULATORY SUBUNIT 3/COP9 SIGNALOSOME COMPLEX SUBUNIT 3"/>
    <property type="match status" value="1"/>
</dbReference>
<reference evidence="9" key="1">
    <citation type="journal article" date="2020" name="Stud. Mycol.">
        <title>101 Dothideomycetes genomes: a test case for predicting lifestyles and emergence of pathogens.</title>
        <authorList>
            <person name="Haridas S."/>
            <person name="Albert R."/>
            <person name="Binder M."/>
            <person name="Bloem J."/>
            <person name="Labutti K."/>
            <person name="Salamov A."/>
            <person name="Andreopoulos B."/>
            <person name="Baker S."/>
            <person name="Barry K."/>
            <person name="Bills G."/>
            <person name="Bluhm B."/>
            <person name="Cannon C."/>
            <person name="Castanera R."/>
            <person name="Culley D."/>
            <person name="Daum C."/>
            <person name="Ezra D."/>
            <person name="Gonzalez J."/>
            <person name="Henrissat B."/>
            <person name="Kuo A."/>
            <person name="Liang C."/>
            <person name="Lipzen A."/>
            <person name="Lutzoni F."/>
            <person name="Magnuson J."/>
            <person name="Mondo S."/>
            <person name="Nolan M."/>
            <person name="Ohm R."/>
            <person name="Pangilinan J."/>
            <person name="Park H.-J."/>
            <person name="Ramirez L."/>
            <person name="Alfaro M."/>
            <person name="Sun H."/>
            <person name="Tritt A."/>
            <person name="Yoshinaga Y."/>
            <person name="Zwiers L.-H."/>
            <person name="Turgeon B."/>
            <person name="Goodwin S."/>
            <person name="Spatafora J."/>
            <person name="Crous P."/>
            <person name="Grigoriev I."/>
        </authorList>
    </citation>
    <scope>NUCLEOTIDE SEQUENCE</scope>
    <source>
        <strain evidence="9">CBS 207.26</strain>
    </source>
</reference>
<evidence type="ECO:0000256" key="4">
    <source>
        <dbReference type="ARBA" id="ARBA00014878"/>
    </source>
</evidence>